<evidence type="ECO:0000256" key="1">
    <source>
        <dbReference type="ARBA" id="ARBA00022741"/>
    </source>
</evidence>
<sequence length="248" mass="26100">MDDAIAVRDLVVDRGRRRVLQGISCTVPRGTVTGLLGPSGSGKTTLMRAIVGVQTVSSGTVTVLGRPAGAPELRSRIGYLTQAPSVYADLTVRENARYFAALHGRDHARADRAVADVGLAEAATQLVGTLSGGQRSRASLACALVGDPELVILDEPTVGQDPVLRADLWARFHEMAAAGTTLLVSSHVMDEAARCDRLLLIREGRLVADDTPDAVRATTGVNDLEEAFLRLIRASEAGRSGHAGQEAS</sequence>
<dbReference type="GO" id="GO:0016887">
    <property type="term" value="F:ATP hydrolysis activity"/>
    <property type="evidence" value="ECO:0007669"/>
    <property type="project" value="InterPro"/>
</dbReference>
<dbReference type="SUPFAM" id="SSF52540">
    <property type="entry name" value="P-loop containing nucleoside triphosphate hydrolases"/>
    <property type="match status" value="1"/>
</dbReference>
<dbReference type="InterPro" id="IPR003439">
    <property type="entry name" value="ABC_transporter-like_ATP-bd"/>
</dbReference>
<dbReference type="SMART" id="SM00382">
    <property type="entry name" value="AAA"/>
    <property type="match status" value="1"/>
</dbReference>
<name>A0A1C5IZ38_9ACTN</name>
<dbReference type="Proteomes" id="UP000198221">
    <property type="component" value="Chromosome I"/>
</dbReference>
<organism evidence="4 5">
    <name type="scientific">Micromonospora inositola</name>
    <dbReference type="NCBI Taxonomy" id="47865"/>
    <lineage>
        <taxon>Bacteria</taxon>
        <taxon>Bacillati</taxon>
        <taxon>Actinomycetota</taxon>
        <taxon>Actinomycetes</taxon>
        <taxon>Micromonosporales</taxon>
        <taxon>Micromonosporaceae</taxon>
        <taxon>Micromonospora</taxon>
    </lineage>
</organism>
<dbReference type="CDD" id="cd03230">
    <property type="entry name" value="ABC_DR_subfamily_A"/>
    <property type="match status" value="1"/>
</dbReference>
<dbReference type="RefSeq" id="WP_089013418.1">
    <property type="nucleotide sequence ID" value="NZ_LT607754.1"/>
</dbReference>
<dbReference type="PROSITE" id="PS00211">
    <property type="entry name" value="ABC_TRANSPORTER_1"/>
    <property type="match status" value="1"/>
</dbReference>
<reference evidence="5" key="1">
    <citation type="submission" date="2016-06" db="EMBL/GenBank/DDBJ databases">
        <authorList>
            <person name="Varghese N."/>
            <person name="Submissions Spin"/>
        </authorList>
    </citation>
    <scope>NUCLEOTIDE SEQUENCE [LARGE SCALE GENOMIC DNA]</scope>
    <source>
        <strain evidence="5">DSM 43819</strain>
    </source>
</reference>
<dbReference type="Gene3D" id="3.40.50.300">
    <property type="entry name" value="P-loop containing nucleotide triphosphate hydrolases"/>
    <property type="match status" value="1"/>
</dbReference>
<keyword evidence="1" id="KW-0547">Nucleotide-binding</keyword>
<protein>
    <submittedName>
        <fullName evidence="4">ABC-2 type transport system ATP-binding protein</fullName>
    </submittedName>
</protein>
<dbReference type="InterPro" id="IPR017871">
    <property type="entry name" value="ABC_transporter-like_CS"/>
</dbReference>
<dbReference type="InterPro" id="IPR003593">
    <property type="entry name" value="AAA+_ATPase"/>
</dbReference>
<proteinExistence type="predicted"/>
<dbReference type="OrthoDB" id="9804819at2"/>
<evidence type="ECO:0000313" key="5">
    <source>
        <dbReference type="Proteomes" id="UP000198221"/>
    </source>
</evidence>
<gene>
    <name evidence="4" type="ORF">GA0070613_3715</name>
</gene>
<feature type="domain" description="ABC transporter" evidence="3">
    <location>
        <begin position="5"/>
        <end position="228"/>
    </location>
</feature>
<evidence type="ECO:0000313" key="4">
    <source>
        <dbReference type="EMBL" id="SCG63617.1"/>
    </source>
</evidence>
<evidence type="ECO:0000259" key="3">
    <source>
        <dbReference type="PROSITE" id="PS50893"/>
    </source>
</evidence>
<dbReference type="PANTHER" id="PTHR43038:SF3">
    <property type="entry name" value="ABC TRANSPORTER G FAMILY MEMBER 20 ISOFORM X1"/>
    <property type="match status" value="1"/>
</dbReference>
<dbReference type="Pfam" id="PF00005">
    <property type="entry name" value="ABC_tran"/>
    <property type="match status" value="1"/>
</dbReference>
<evidence type="ECO:0000256" key="2">
    <source>
        <dbReference type="ARBA" id="ARBA00022840"/>
    </source>
</evidence>
<dbReference type="PANTHER" id="PTHR43038">
    <property type="entry name" value="ATP-BINDING CASSETTE, SUB-FAMILY H, MEMBER 1"/>
    <property type="match status" value="1"/>
</dbReference>
<dbReference type="PROSITE" id="PS50893">
    <property type="entry name" value="ABC_TRANSPORTER_2"/>
    <property type="match status" value="1"/>
</dbReference>
<dbReference type="GO" id="GO:0005524">
    <property type="term" value="F:ATP binding"/>
    <property type="evidence" value="ECO:0007669"/>
    <property type="project" value="UniProtKB-KW"/>
</dbReference>
<keyword evidence="5" id="KW-1185">Reference proteome</keyword>
<keyword evidence="2 4" id="KW-0067">ATP-binding</keyword>
<dbReference type="EMBL" id="LT607754">
    <property type="protein sequence ID" value="SCG63617.1"/>
    <property type="molecule type" value="Genomic_DNA"/>
</dbReference>
<dbReference type="InterPro" id="IPR027417">
    <property type="entry name" value="P-loop_NTPase"/>
</dbReference>
<dbReference type="AlphaFoldDB" id="A0A1C5IZ38"/>
<accession>A0A1C5IZ38</accession>